<dbReference type="InterPro" id="IPR029044">
    <property type="entry name" value="Nucleotide-diphossugar_trans"/>
</dbReference>
<dbReference type="Gene3D" id="3.90.550.10">
    <property type="entry name" value="Spore Coat Polysaccharide Biosynthesis Protein SpsA, Chain A"/>
    <property type="match status" value="1"/>
</dbReference>
<protein>
    <recommendedName>
        <fullName evidence="3">Hemolytic protein HlpA-like protein</fullName>
    </recommendedName>
</protein>
<dbReference type="SUPFAM" id="SSF53448">
    <property type="entry name" value="Nucleotide-diphospho-sugar transferases"/>
    <property type="match status" value="1"/>
</dbReference>
<dbReference type="AlphaFoldDB" id="A0A2P7EC12"/>
<accession>A0A2P7EC12</accession>
<dbReference type="RefSeq" id="WP_106500741.1">
    <property type="nucleotide sequence ID" value="NZ_PXVC01000077.1"/>
</dbReference>
<dbReference type="EMBL" id="PXVC01000077">
    <property type="protein sequence ID" value="PSI00767.1"/>
    <property type="molecule type" value="Genomic_DNA"/>
</dbReference>
<organism evidence="1 2">
    <name type="scientific">Synechococcus lacustris str. Tous</name>
    <dbReference type="NCBI Taxonomy" id="1910958"/>
    <lineage>
        <taxon>Bacteria</taxon>
        <taxon>Bacillati</taxon>
        <taxon>Cyanobacteriota</taxon>
        <taxon>Cyanophyceae</taxon>
        <taxon>Synechococcales</taxon>
        <taxon>Synechococcaceae</taxon>
        <taxon>Synechococcus</taxon>
    </lineage>
</organism>
<sequence>MLLLKDGFDVPVLLIAFRRPDLTARVLAAIRLARPQFLYVSVDAARQNLPSEVRQVAATKEVINYGVDWPCVVKQLHQTSNLGCRLGVEAALDWFFSFESEGVILEDDIIPQPSFFPYCRELLSCYRFDQNIAAISGASVDPRPGSNSASYRFSRFLPVWGWASWRRAWQNYDRNALNWPEMRKSTLLSELGGKHFARVISSRLDEVESGCCDTWDYSWFLYNWQAGQLACVPNVNLVENIGFRDSRAVHTKLDLSFLPSPLNLTIPLCHPMNRDIDFALDRRLFDRLYAPSVWLRAWRRLVRLSPFR</sequence>
<comment type="caution">
    <text evidence="1">The sequence shown here is derived from an EMBL/GenBank/DDBJ whole genome shotgun (WGS) entry which is preliminary data.</text>
</comment>
<keyword evidence="2" id="KW-1185">Reference proteome</keyword>
<proteinExistence type="predicted"/>
<evidence type="ECO:0000313" key="1">
    <source>
        <dbReference type="EMBL" id="PSI00767.1"/>
    </source>
</evidence>
<name>A0A2P7EC12_9SYNE</name>
<reference evidence="2" key="1">
    <citation type="submission" date="2018-03" db="EMBL/GenBank/DDBJ databases">
        <title>Ecological and genomic features of two cosmopolitan and abundant freshwater picocyanobacteria.</title>
        <authorList>
            <person name="Cabello-Yeves P.J."/>
            <person name="Picazo A."/>
            <person name="Camacho A."/>
            <person name="Callieri C."/>
            <person name="Rosselli R."/>
            <person name="Roda-Garcia J."/>
            <person name="Coutinho F.H."/>
            <person name="Rodriguez-Valera F."/>
        </authorList>
    </citation>
    <scope>NUCLEOTIDE SEQUENCE [LARGE SCALE GENOMIC DNA]</scope>
    <source>
        <strain evidence="2">Tous</strain>
    </source>
</reference>
<evidence type="ECO:0000313" key="2">
    <source>
        <dbReference type="Proteomes" id="UP000240206"/>
    </source>
</evidence>
<gene>
    <name evidence="1" type="ORF">C7K08_11430</name>
</gene>
<dbReference type="Proteomes" id="UP000240206">
    <property type="component" value="Unassembled WGS sequence"/>
</dbReference>
<evidence type="ECO:0008006" key="3">
    <source>
        <dbReference type="Google" id="ProtNLM"/>
    </source>
</evidence>